<evidence type="ECO:0000313" key="2">
    <source>
        <dbReference type="Proteomes" id="UP001187192"/>
    </source>
</evidence>
<proteinExistence type="predicted"/>
<accession>A0AA88JD11</accession>
<sequence>MPHTNEVPPQDNFVPLVAPQVLKVHQGIPRNFKVPLAAPALPAGIQVNPPMIREDLLYEQFREIIAAQQDEFNSLKQGSMTVLVAIKKIEQLARMCPEVVPNETKKVRRMMKMFRTDIAKQVSAGSSHPTLIADCISRAIRAEYWINQDKEVRAQIFKAKKEEKSRGEAVTA</sequence>
<protein>
    <submittedName>
        <fullName evidence="1">Uncharacterized protein</fullName>
    </submittedName>
</protein>
<organism evidence="1 2">
    <name type="scientific">Ficus carica</name>
    <name type="common">Common fig</name>
    <dbReference type="NCBI Taxonomy" id="3494"/>
    <lineage>
        <taxon>Eukaryota</taxon>
        <taxon>Viridiplantae</taxon>
        <taxon>Streptophyta</taxon>
        <taxon>Embryophyta</taxon>
        <taxon>Tracheophyta</taxon>
        <taxon>Spermatophyta</taxon>
        <taxon>Magnoliopsida</taxon>
        <taxon>eudicotyledons</taxon>
        <taxon>Gunneridae</taxon>
        <taxon>Pentapetalae</taxon>
        <taxon>rosids</taxon>
        <taxon>fabids</taxon>
        <taxon>Rosales</taxon>
        <taxon>Moraceae</taxon>
        <taxon>Ficeae</taxon>
        <taxon>Ficus</taxon>
    </lineage>
</organism>
<name>A0AA88JD11_FICCA</name>
<comment type="caution">
    <text evidence="1">The sequence shown here is derived from an EMBL/GenBank/DDBJ whole genome shotgun (WGS) entry which is preliminary data.</text>
</comment>
<dbReference type="Proteomes" id="UP001187192">
    <property type="component" value="Unassembled WGS sequence"/>
</dbReference>
<gene>
    <name evidence="1" type="ORF">TIFTF001_036701</name>
</gene>
<keyword evidence="2" id="KW-1185">Reference proteome</keyword>
<evidence type="ECO:0000313" key="1">
    <source>
        <dbReference type="EMBL" id="GMN67641.1"/>
    </source>
</evidence>
<dbReference type="EMBL" id="BTGU01000480">
    <property type="protein sequence ID" value="GMN67641.1"/>
    <property type="molecule type" value="Genomic_DNA"/>
</dbReference>
<reference evidence="1" key="1">
    <citation type="submission" date="2023-07" db="EMBL/GenBank/DDBJ databases">
        <title>draft genome sequence of fig (Ficus carica).</title>
        <authorList>
            <person name="Takahashi T."/>
            <person name="Nishimura K."/>
        </authorList>
    </citation>
    <scope>NUCLEOTIDE SEQUENCE</scope>
</reference>
<dbReference type="AlphaFoldDB" id="A0AA88JD11"/>